<feature type="compositionally biased region" description="Basic and acidic residues" evidence="2">
    <location>
        <begin position="229"/>
        <end position="239"/>
    </location>
</feature>
<keyword evidence="3" id="KW-1133">Transmembrane helix</keyword>
<sequence length="370" mass="40688">MDKKRKIIIGVSIAISVVILGGGALGFHNYSVKAEEKAKVVQKKEERNKIKKLKKEVLSYYTDDKKTNIKQEIEISDLKETSLDLSELTKNGKNDTKEVDEMELDIYLARKMLSLRWNVINLLDENGVLKENADVEGTEESVNAYKETKPEFFIEQKKALNEAKNQETQIKNAECKVNQLFATVIKEDVKEGITWDNYNVAKTEIDKIKQDKAKNSLLEYLKKPNEYLKKKDEQNKAKAAEQQAVVSEQAKENNSNANNNEGSSNSSQSNKSYNNSSNGSSSSSSKSNGSSSSKNYSSSNGSNNSGIANKGSSSTSKSTGGNTKSSGGESTGSKSSSNNSGNSTSPNYDYDKKSDSESNVNGGSNDYWGW</sequence>
<feature type="transmembrane region" description="Helical" evidence="3">
    <location>
        <begin position="7"/>
        <end position="27"/>
    </location>
</feature>
<keyword evidence="1" id="KW-0175">Coiled coil</keyword>
<evidence type="ECO:0000313" key="6">
    <source>
        <dbReference type="Proteomes" id="UP000587800"/>
    </source>
</evidence>
<dbReference type="EMBL" id="JAASUB010000035">
    <property type="protein sequence ID" value="MBC1511281.1"/>
    <property type="molecule type" value="Genomic_DNA"/>
</dbReference>
<feature type="domain" description="Pesticidal crystal protein Cry1Aa" evidence="4">
    <location>
        <begin position="169"/>
        <end position="228"/>
    </location>
</feature>
<comment type="caution">
    <text evidence="5">The sequence shown here is derived from an EMBL/GenBank/DDBJ whole genome shotgun (WGS) entry which is preliminary data.</text>
</comment>
<keyword evidence="3" id="KW-0812">Transmembrane</keyword>
<evidence type="ECO:0000256" key="1">
    <source>
        <dbReference type="SAM" id="Coils"/>
    </source>
</evidence>
<gene>
    <name evidence="5" type="ORF">HCJ59_15495</name>
</gene>
<proteinExistence type="predicted"/>
<evidence type="ECO:0000259" key="4">
    <source>
        <dbReference type="Pfam" id="PF18449"/>
    </source>
</evidence>
<name>A0ABR6T0D1_9LIST</name>
<keyword evidence="6" id="KW-1185">Reference proteome</keyword>
<feature type="coiled-coil region" evidence="1">
    <location>
        <begin position="156"/>
        <end position="183"/>
    </location>
</feature>
<dbReference type="RefSeq" id="WP_185349544.1">
    <property type="nucleotide sequence ID" value="NZ_JAASTV010000045.1"/>
</dbReference>
<feature type="region of interest" description="Disordered" evidence="2">
    <location>
        <begin position="229"/>
        <end position="370"/>
    </location>
</feature>
<dbReference type="Proteomes" id="UP000587800">
    <property type="component" value="Unassembled WGS sequence"/>
</dbReference>
<evidence type="ECO:0000313" key="5">
    <source>
        <dbReference type="EMBL" id="MBC1511281.1"/>
    </source>
</evidence>
<accession>A0ABR6T0D1</accession>
<evidence type="ECO:0000256" key="3">
    <source>
        <dbReference type="SAM" id="Phobius"/>
    </source>
</evidence>
<reference evidence="5 6" key="1">
    <citation type="submission" date="2020-03" db="EMBL/GenBank/DDBJ databases">
        <title>Soil Listeria distribution.</title>
        <authorList>
            <person name="Liao J."/>
            <person name="Wiedmann M."/>
        </authorList>
    </citation>
    <scope>NUCLEOTIDE SEQUENCE [LARGE SCALE GENOMIC DNA]</scope>
    <source>
        <strain evidence="5 6">FSL L7-1515</strain>
    </source>
</reference>
<dbReference type="Pfam" id="PF18449">
    <property type="entry name" value="Endotoxin_C2"/>
    <property type="match status" value="1"/>
</dbReference>
<organism evidence="5 6">
    <name type="scientific">Listeria immobilis</name>
    <dbReference type="NCBI Taxonomy" id="2713502"/>
    <lineage>
        <taxon>Bacteria</taxon>
        <taxon>Bacillati</taxon>
        <taxon>Bacillota</taxon>
        <taxon>Bacilli</taxon>
        <taxon>Bacillales</taxon>
        <taxon>Listeriaceae</taxon>
        <taxon>Listeria</taxon>
    </lineage>
</organism>
<protein>
    <recommendedName>
        <fullName evidence="4">Pesticidal crystal protein Cry1Aa domain-containing protein</fullName>
    </recommendedName>
</protein>
<evidence type="ECO:0000256" key="2">
    <source>
        <dbReference type="SAM" id="MobiDB-lite"/>
    </source>
</evidence>
<keyword evidence="3" id="KW-0472">Membrane</keyword>
<dbReference type="InterPro" id="IPR054544">
    <property type="entry name" value="Pest_crys_Cry1Aa_dom-IV"/>
</dbReference>
<feature type="coiled-coil region" evidence="1">
    <location>
        <begin position="33"/>
        <end position="63"/>
    </location>
</feature>
<feature type="compositionally biased region" description="Low complexity" evidence="2">
    <location>
        <begin position="240"/>
        <end position="345"/>
    </location>
</feature>